<evidence type="ECO:0000256" key="1">
    <source>
        <dbReference type="SAM" id="MobiDB-lite"/>
    </source>
</evidence>
<proteinExistence type="predicted"/>
<reference evidence="3" key="1">
    <citation type="submission" date="2021-03" db="EMBL/GenBank/DDBJ databases">
        <authorList>
            <person name="Tran Van P."/>
        </authorList>
    </citation>
    <scope>NUCLEOTIDE SEQUENCE</scope>
</reference>
<evidence type="ECO:0000313" key="4">
    <source>
        <dbReference type="Proteomes" id="UP001153148"/>
    </source>
</evidence>
<dbReference type="InterPro" id="IPR045028">
    <property type="entry name" value="DinG/Rad3-like"/>
</dbReference>
<dbReference type="Gene3D" id="3.40.50.300">
    <property type="entry name" value="P-loop containing nucleotide triphosphate hydrolases"/>
    <property type="match status" value="1"/>
</dbReference>
<gene>
    <name evidence="3" type="ORF">TPAB3V08_LOCUS13186</name>
</gene>
<accession>A0ABN7PEN1</accession>
<dbReference type="Proteomes" id="UP001153148">
    <property type="component" value="Unassembled WGS sequence"/>
</dbReference>
<keyword evidence="4" id="KW-1185">Reference proteome</keyword>
<feature type="compositionally biased region" description="Polar residues" evidence="1">
    <location>
        <begin position="135"/>
        <end position="152"/>
    </location>
</feature>
<feature type="domain" description="ATP-dependent helicase C-terminal" evidence="2">
    <location>
        <begin position="18"/>
        <end position="71"/>
    </location>
</feature>
<evidence type="ECO:0000313" key="3">
    <source>
        <dbReference type="EMBL" id="CAG2066243.1"/>
    </source>
</evidence>
<protein>
    <recommendedName>
        <fullName evidence="2">ATP-dependent helicase C-terminal domain-containing protein</fullName>
    </recommendedName>
</protein>
<dbReference type="PANTHER" id="PTHR11472">
    <property type="entry name" value="DNA REPAIR DEAD HELICASE RAD3/XP-D SUBFAMILY MEMBER"/>
    <property type="match status" value="1"/>
</dbReference>
<dbReference type="InterPro" id="IPR006555">
    <property type="entry name" value="ATP-dep_Helicase_C"/>
</dbReference>
<comment type="caution">
    <text evidence="3">The sequence shown here is derived from an EMBL/GenBank/DDBJ whole genome shotgun (WGS) entry which is preliminary data.</text>
</comment>
<name>A0ABN7PEN1_TIMPD</name>
<feature type="region of interest" description="Disordered" evidence="1">
    <location>
        <begin position="135"/>
        <end position="171"/>
    </location>
</feature>
<dbReference type="InterPro" id="IPR027417">
    <property type="entry name" value="P-loop_NTPase"/>
</dbReference>
<organism evidence="3 4">
    <name type="scientific">Timema podura</name>
    <name type="common">Walking stick</name>
    <dbReference type="NCBI Taxonomy" id="61482"/>
    <lineage>
        <taxon>Eukaryota</taxon>
        <taxon>Metazoa</taxon>
        <taxon>Ecdysozoa</taxon>
        <taxon>Arthropoda</taxon>
        <taxon>Hexapoda</taxon>
        <taxon>Insecta</taxon>
        <taxon>Pterygota</taxon>
        <taxon>Neoptera</taxon>
        <taxon>Polyneoptera</taxon>
        <taxon>Phasmatodea</taxon>
        <taxon>Timematodea</taxon>
        <taxon>Timematoidea</taxon>
        <taxon>Timematidae</taxon>
        <taxon>Timema</taxon>
    </lineage>
</organism>
<sequence>MLNTTDKGHVSYSATLGLSGSAWYQLEASRAVNQAVGRVIRHANDYGAILLCDTRFDNPTFKKELSVWLQPFIKTFKNFGEITKDVSCFFRAAAKMLPPPNTRHSPGAGKMSEYKPPPPVAASFDTFARFTNNRAVDHSSNQGVSNKTNAVSEWSPDDYKSSPSSSRETTTGDLFGALERQTQVIDFNDVTNLNTWCCSKTNSDKRNDSEQPSSLPYAKKRKLRILPVNLGQSSTSLETFVEPDNSNSSVARFKSQNNELSLAFTKENEMSQSQNTSVTIHPIKAAGVAEYLKQ</sequence>
<dbReference type="PANTHER" id="PTHR11472:SF34">
    <property type="entry name" value="REGULATOR OF TELOMERE ELONGATION HELICASE 1"/>
    <property type="match status" value="1"/>
</dbReference>
<feature type="non-terminal residue" evidence="3">
    <location>
        <position position="294"/>
    </location>
</feature>
<dbReference type="Pfam" id="PF13307">
    <property type="entry name" value="Helicase_C_2"/>
    <property type="match status" value="1"/>
</dbReference>
<evidence type="ECO:0000259" key="2">
    <source>
        <dbReference type="Pfam" id="PF13307"/>
    </source>
</evidence>
<dbReference type="EMBL" id="CAJPIN010051931">
    <property type="protein sequence ID" value="CAG2066243.1"/>
    <property type="molecule type" value="Genomic_DNA"/>
</dbReference>